<proteinExistence type="predicted"/>
<accession>A0A6A9QS62</accession>
<dbReference type="Proteomes" id="UP000470772">
    <property type="component" value="Unassembled WGS sequence"/>
</dbReference>
<dbReference type="Pfam" id="PF00005">
    <property type="entry name" value="ABC_tran"/>
    <property type="match status" value="1"/>
</dbReference>
<gene>
    <name evidence="4" type="ORF">GC250_11440</name>
</gene>
<dbReference type="GO" id="GO:0016887">
    <property type="term" value="F:ATP hydrolysis activity"/>
    <property type="evidence" value="ECO:0007669"/>
    <property type="project" value="InterPro"/>
</dbReference>
<sequence length="253" mass="29080">MIEAEGLSLFLGENRILKDVNFRLEEKALILGPNGSGKSSLLKVLSGFYRYKGSVKIDGKELMRDVRGYTELSTNLPEAYYLARDVDDLISIYSEIKGSDHETFLKMMEETGVNFKKRSLFSLSLGERTLTLTALAFSSKPKVIAVDEPFENLDKNRKKIVIQWIRKYGKEGFIVTHEIGLLKEFDTWKAYLMIEGRLYGPVTIIDLMSSKLVKGRRDDSLLELKIRQEDYSLIKEEGEENEILDLNHVYDYI</sequence>
<evidence type="ECO:0000256" key="2">
    <source>
        <dbReference type="ARBA" id="ARBA00022840"/>
    </source>
</evidence>
<feature type="domain" description="ABC transporter" evidence="3">
    <location>
        <begin position="2"/>
        <end position="220"/>
    </location>
</feature>
<dbReference type="AlphaFoldDB" id="A0A6A9QS62"/>
<reference evidence="4 5" key="1">
    <citation type="submission" date="2019-10" db="EMBL/GenBank/DDBJ databases">
        <title>Sequencing and Assembly of Multiple Reported Metal-Biooxidizing Members of the Extremely Thermoacidophilic Archaeal Family Sulfolobaceae.</title>
        <authorList>
            <person name="Counts J.A."/>
            <person name="Kelly R.M."/>
        </authorList>
    </citation>
    <scope>NUCLEOTIDE SEQUENCE [LARGE SCALE GENOMIC DNA]</scope>
    <source>
        <strain evidence="4 5">DSM 6482</strain>
    </source>
</reference>
<evidence type="ECO:0000259" key="3">
    <source>
        <dbReference type="PROSITE" id="PS50893"/>
    </source>
</evidence>
<keyword evidence="5" id="KW-1185">Reference proteome</keyword>
<dbReference type="EMBL" id="WGGD01000005">
    <property type="protein sequence ID" value="MUN30031.1"/>
    <property type="molecule type" value="Genomic_DNA"/>
</dbReference>
<dbReference type="PROSITE" id="PS50893">
    <property type="entry name" value="ABC_TRANSPORTER_2"/>
    <property type="match status" value="1"/>
</dbReference>
<comment type="caution">
    <text evidence="4">The sequence shown here is derived from an EMBL/GenBank/DDBJ whole genome shotgun (WGS) entry which is preliminary data.</text>
</comment>
<name>A0A6A9QS62_SULME</name>
<dbReference type="Gene3D" id="3.40.50.300">
    <property type="entry name" value="P-loop containing nucleotide triphosphate hydrolases"/>
    <property type="match status" value="1"/>
</dbReference>
<dbReference type="SUPFAM" id="SSF52540">
    <property type="entry name" value="P-loop containing nucleoside triphosphate hydrolases"/>
    <property type="match status" value="1"/>
</dbReference>
<dbReference type="OrthoDB" id="18209at2157"/>
<evidence type="ECO:0000313" key="5">
    <source>
        <dbReference type="Proteomes" id="UP000470772"/>
    </source>
</evidence>
<protein>
    <submittedName>
        <fullName evidence="4">ATP-binding cassette domain-containing protein</fullName>
    </submittedName>
</protein>
<dbReference type="SMART" id="SM00382">
    <property type="entry name" value="AAA"/>
    <property type="match status" value="1"/>
</dbReference>
<dbReference type="InterPro" id="IPR027417">
    <property type="entry name" value="P-loop_NTPase"/>
</dbReference>
<dbReference type="RefSeq" id="WP_054838832.1">
    <property type="nucleotide sequence ID" value="NZ_BBBY01000020.1"/>
</dbReference>
<keyword evidence="2 4" id="KW-0067">ATP-binding</keyword>
<dbReference type="InterPro" id="IPR003439">
    <property type="entry name" value="ABC_transporter-like_ATP-bd"/>
</dbReference>
<evidence type="ECO:0000256" key="1">
    <source>
        <dbReference type="ARBA" id="ARBA00022741"/>
    </source>
</evidence>
<keyword evidence="1" id="KW-0547">Nucleotide-binding</keyword>
<dbReference type="GO" id="GO:0005524">
    <property type="term" value="F:ATP binding"/>
    <property type="evidence" value="ECO:0007669"/>
    <property type="project" value="UniProtKB-KW"/>
</dbReference>
<evidence type="ECO:0000313" key="4">
    <source>
        <dbReference type="EMBL" id="MUN30031.1"/>
    </source>
</evidence>
<dbReference type="InterPro" id="IPR003593">
    <property type="entry name" value="AAA+_ATPase"/>
</dbReference>
<dbReference type="PANTHER" id="PTHR43850">
    <property type="entry name" value="ABC TRANSPORTER ATP-BINDING PROTEIN MA_4021-RELATED"/>
    <property type="match status" value="1"/>
</dbReference>
<dbReference type="PANTHER" id="PTHR43850:SF2">
    <property type="entry name" value="ABC TRANSPORTER ATP-BINDING PROTEIN MA_4021-RELATED"/>
    <property type="match status" value="1"/>
</dbReference>
<organism evidence="4 5">
    <name type="scientific">Sulfuracidifex metallicus DSM 6482 = JCM 9184</name>
    <dbReference type="NCBI Taxonomy" id="523847"/>
    <lineage>
        <taxon>Archaea</taxon>
        <taxon>Thermoproteota</taxon>
        <taxon>Thermoprotei</taxon>
        <taxon>Sulfolobales</taxon>
        <taxon>Sulfolobaceae</taxon>
        <taxon>Sulfuracidifex</taxon>
    </lineage>
</organism>